<keyword evidence="3" id="KW-1185">Reference proteome</keyword>
<evidence type="ECO:0008006" key="4">
    <source>
        <dbReference type="Google" id="ProtNLM"/>
    </source>
</evidence>
<dbReference type="AlphaFoldDB" id="M0ME97"/>
<feature type="transmembrane region" description="Helical" evidence="1">
    <location>
        <begin position="122"/>
        <end position="149"/>
    </location>
</feature>
<keyword evidence="1" id="KW-0472">Membrane</keyword>
<comment type="caution">
    <text evidence="2">The sequence shown here is derived from an EMBL/GenBank/DDBJ whole genome shotgun (WGS) entry which is preliminary data.</text>
</comment>
<evidence type="ECO:0000313" key="3">
    <source>
        <dbReference type="Proteomes" id="UP000011669"/>
    </source>
</evidence>
<dbReference type="RefSeq" id="WP_006079136.1">
    <property type="nucleotide sequence ID" value="NZ_AOMD01000033.1"/>
</dbReference>
<feature type="transmembrane region" description="Helical" evidence="1">
    <location>
        <begin position="31"/>
        <end position="50"/>
    </location>
</feature>
<accession>M0ME97</accession>
<dbReference type="InterPro" id="IPR037997">
    <property type="entry name" value="Dgk1-like"/>
</dbReference>
<dbReference type="Proteomes" id="UP000011669">
    <property type="component" value="Unassembled WGS sequence"/>
</dbReference>
<dbReference type="PATRIC" id="fig|1227455.4.peg.3339"/>
<dbReference type="PANTHER" id="PTHR31303">
    <property type="entry name" value="CTP-DEPENDENT DIACYLGLYCEROL KINASE 1"/>
    <property type="match status" value="1"/>
</dbReference>
<proteinExistence type="predicted"/>
<dbReference type="InParanoid" id="M0ME97"/>
<reference evidence="2 3" key="1">
    <citation type="journal article" date="2014" name="PLoS Genet.">
        <title>Phylogenetically driven sequencing of extremely halophilic archaea reveals strategies for static and dynamic osmo-response.</title>
        <authorList>
            <person name="Becker E.A."/>
            <person name="Seitzer P.M."/>
            <person name="Tritt A."/>
            <person name="Larsen D."/>
            <person name="Krusor M."/>
            <person name="Yao A.I."/>
            <person name="Wu D."/>
            <person name="Madern D."/>
            <person name="Eisen J.A."/>
            <person name="Darling A.E."/>
            <person name="Facciotti M.T."/>
        </authorList>
    </citation>
    <scope>NUCLEOTIDE SEQUENCE [LARGE SCALE GENOMIC DNA]</scope>
    <source>
        <strain evidence="2 3">DSM 5350</strain>
    </source>
</reference>
<feature type="transmembrane region" description="Helical" evidence="1">
    <location>
        <begin position="169"/>
        <end position="187"/>
    </location>
</feature>
<evidence type="ECO:0000256" key="1">
    <source>
        <dbReference type="SAM" id="Phobius"/>
    </source>
</evidence>
<organism evidence="2 3">
    <name type="scientific">Halococcus saccharolyticus DSM 5350</name>
    <dbReference type="NCBI Taxonomy" id="1227455"/>
    <lineage>
        <taxon>Archaea</taxon>
        <taxon>Methanobacteriati</taxon>
        <taxon>Methanobacteriota</taxon>
        <taxon>Stenosarchaea group</taxon>
        <taxon>Halobacteria</taxon>
        <taxon>Halobacteriales</taxon>
        <taxon>Halococcaceae</taxon>
        <taxon>Halococcus</taxon>
    </lineage>
</organism>
<keyword evidence="1" id="KW-1133">Transmembrane helix</keyword>
<feature type="transmembrane region" description="Helical" evidence="1">
    <location>
        <begin position="70"/>
        <end position="87"/>
    </location>
</feature>
<dbReference type="PANTHER" id="PTHR31303:SF1">
    <property type="entry name" value="CTP-DEPENDENT DIACYLGLYCEROL KINASE 1"/>
    <property type="match status" value="1"/>
</dbReference>
<protein>
    <recommendedName>
        <fullName evidence="4">Dolichol kinase</fullName>
    </recommendedName>
</protein>
<dbReference type="GO" id="GO:0004143">
    <property type="term" value="F:ATP-dependent diacylglycerol kinase activity"/>
    <property type="evidence" value="ECO:0007669"/>
    <property type="project" value="InterPro"/>
</dbReference>
<gene>
    <name evidence="2" type="ORF">C449_16398</name>
</gene>
<sequence length="199" mass="21018">MSEVGRRAVHVSGTLLPAAYLADFVTYRQFRWLILAGAVVALCLEAVRLFIGLDWRLYDTLTREYEQDNLAGYALYMIGATAVAFVFEPRVALPAILMLTIADPISGLLGSGELRTAKQASVLAITFSICFAIAIPFVPAIPAVSGAIAATIADGVKPVVRGYVIDDNLTIPIAAAVAIAVGLRVPLHTVLPLGIGGLI</sequence>
<dbReference type="OrthoDB" id="213078at2157"/>
<name>M0ME97_9EURY</name>
<evidence type="ECO:0000313" key="2">
    <source>
        <dbReference type="EMBL" id="EMA42740.1"/>
    </source>
</evidence>
<dbReference type="STRING" id="1227455.C449_16398"/>
<dbReference type="EMBL" id="AOMD01000033">
    <property type="protein sequence ID" value="EMA42740.1"/>
    <property type="molecule type" value="Genomic_DNA"/>
</dbReference>
<feature type="transmembrane region" description="Helical" evidence="1">
    <location>
        <begin position="93"/>
        <end position="110"/>
    </location>
</feature>
<keyword evidence="1" id="KW-0812">Transmembrane</keyword>